<dbReference type="InterPro" id="IPR036188">
    <property type="entry name" value="FAD/NAD-bd_sf"/>
</dbReference>
<protein>
    <submittedName>
        <fullName evidence="3">Uncharacterized protein</fullName>
    </submittedName>
</protein>
<dbReference type="InterPro" id="IPR050097">
    <property type="entry name" value="Ferredoxin-NADP_redctase_2"/>
</dbReference>
<keyword evidence="1" id="KW-0285">Flavoprotein</keyword>
<organism evidence="3 4">
    <name type="scientific">Streptomyces graminofaciens</name>
    <dbReference type="NCBI Taxonomy" id="68212"/>
    <lineage>
        <taxon>Bacteria</taxon>
        <taxon>Bacillati</taxon>
        <taxon>Actinomycetota</taxon>
        <taxon>Actinomycetes</taxon>
        <taxon>Kitasatosporales</taxon>
        <taxon>Streptomycetaceae</taxon>
        <taxon>Streptomyces</taxon>
    </lineage>
</organism>
<evidence type="ECO:0000256" key="1">
    <source>
        <dbReference type="ARBA" id="ARBA00022630"/>
    </source>
</evidence>
<dbReference type="PANTHER" id="PTHR48105">
    <property type="entry name" value="THIOREDOXIN REDUCTASE 1-RELATED-RELATED"/>
    <property type="match status" value="1"/>
</dbReference>
<dbReference type="PRINTS" id="PR00469">
    <property type="entry name" value="PNDRDTASEII"/>
</dbReference>
<reference evidence="3 4" key="1">
    <citation type="journal article" date="2010" name="ChemBioChem">
        <title>Cloning and characterization of the biosynthetic gene cluster of 16-membered macrolide antibiotic FD-891: involvement of a dual functional cytochrome P450 monooxygenase catalyzing epoxidation and hydroxylation.</title>
        <authorList>
            <person name="Kudo F."/>
            <person name="Motegi A."/>
            <person name="Mizoue K."/>
            <person name="Eguchi T."/>
        </authorList>
    </citation>
    <scope>NUCLEOTIDE SEQUENCE [LARGE SCALE GENOMIC DNA]</scope>
    <source>
        <strain evidence="3 4">A-8890</strain>
    </source>
</reference>
<evidence type="ECO:0000256" key="2">
    <source>
        <dbReference type="ARBA" id="ARBA00023002"/>
    </source>
</evidence>
<evidence type="ECO:0000313" key="3">
    <source>
        <dbReference type="EMBL" id="BBC36219.1"/>
    </source>
</evidence>
<dbReference type="Pfam" id="PF13738">
    <property type="entry name" value="Pyr_redox_3"/>
    <property type="match status" value="1"/>
</dbReference>
<dbReference type="SUPFAM" id="SSF51905">
    <property type="entry name" value="FAD/NAD(P)-binding domain"/>
    <property type="match status" value="1"/>
</dbReference>
<reference evidence="3 4" key="2">
    <citation type="journal article" date="2023" name="ChemBioChem">
        <title>Acyltransferase Domain Exchange between Two Independent Type I Polyketide Synthases in the Same Producer Strain of Macrolide Antibiotics.</title>
        <authorList>
            <person name="Kudo F."/>
            <person name="Kishikawa K."/>
            <person name="Tsuboi K."/>
            <person name="Kido T."/>
            <person name="Usui T."/>
            <person name="Hashimoto J."/>
            <person name="Shin-Ya K."/>
            <person name="Miyanaga A."/>
            <person name="Eguchi T."/>
        </authorList>
    </citation>
    <scope>NUCLEOTIDE SEQUENCE [LARGE SCALE GENOMIC DNA]</scope>
    <source>
        <strain evidence="3 4">A-8890</strain>
    </source>
</reference>
<dbReference type="PRINTS" id="PR00368">
    <property type="entry name" value="FADPNR"/>
</dbReference>
<keyword evidence="4" id="KW-1185">Reference proteome</keyword>
<dbReference type="RefSeq" id="WP_286256486.1">
    <property type="nucleotide sequence ID" value="NZ_AP018448.1"/>
</dbReference>
<dbReference type="EMBL" id="AP018448">
    <property type="protein sequence ID" value="BBC36219.1"/>
    <property type="molecule type" value="Genomic_DNA"/>
</dbReference>
<evidence type="ECO:0000313" key="4">
    <source>
        <dbReference type="Proteomes" id="UP001321542"/>
    </source>
</evidence>
<accession>A0ABN5VS16</accession>
<keyword evidence="2" id="KW-0560">Oxidoreductase</keyword>
<proteinExistence type="predicted"/>
<dbReference type="Gene3D" id="3.50.50.60">
    <property type="entry name" value="FAD/NAD(P)-binding domain"/>
    <property type="match status" value="1"/>
</dbReference>
<gene>
    <name evidence="3" type="ORF">SGFS_075130</name>
</gene>
<name>A0ABN5VS16_9ACTN</name>
<dbReference type="Proteomes" id="UP001321542">
    <property type="component" value="Chromosome"/>
</dbReference>
<sequence length="422" mass="45498">MYDLLVVGAGPYGLSIASHAAAAGLSLRIVGRPMASWRDHMPRGMFLKSEPWASNLSDPEGKWRLEVYCAEQGMTARHGEPIPVETFASYGLWFTSHAVPPVDERMVKALRFCPGGYEALLEDGEALRARTVALAIGVLPFTEVPSPLRALTPSHVSHSSDHSDLERFRGQDVTVIGGGQAALETAALLAEQGTRARVLARAPQLNWNEVPPLQERSSWQSARSPLTGLGIGWRNWLYAERPGWFRRLPEARRAHIAKTALGPAGAWWVRERFEPAVEVRLGQRITSAYESDGRVRLETVSRNGESTSLETDHVIAATGFKATCGRLGVLAENVREGLEAVSDGSPAVGRDFESSVPGLFFAGLTTAAGFGPAMRFVHGATFTAGTLVRGVQRRLRSGTPGNRIPAPGGGVRVAGNGIVIRN</sequence>